<feature type="compositionally biased region" description="Basic and acidic residues" evidence="1">
    <location>
        <begin position="133"/>
        <end position="143"/>
    </location>
</feature>
<evidence type="ECO:0000313" key="4">
    <source>
        <dbReference type="Proteomes" id="UP000468531"/>
    </source>
</evidence>
<comment type="caution">
    <text evidence="3">The sequence shown here is derived from an EMBL/GenBank/DDBJ whole genome shotgun (WGS) entry which is preliminary data.</text>
</comment>
<feature type="domain" description="L-Lysine epsilon oxidase N-terminal" evidence="2">
    <location>
        <begin position="20"/>
        <end position="257"/>
    </location>
</feature>
<name>A0A6P1BJH9_9BRAD</name>
<evidence type="ECO:0000256" key="1">
    <source>
        <dbReference type="SAM" id="MobiDB-lite"/>
    </source>
</evidence>
<reference evidence="3 4" key="1">
    <citation type="journal article" date="2020" name="Arch. Microbiol.">
        <title>Bradyrhizobium uaiense sp. nov., a new highly efficient cowpea symbiont.</title>
        <authorList>
            <person name="Cabral Michel D."/>
            <person name="Azarias Guimaraes A."/>
            <person name="Martins da Costa E."/>
            <person name="Soares de Carvalho T."/>
            <person name="Balsanelli E."/>
            <person name="Willems A."/>
            <person name="Maltempi de Souza E."/>
            <person name="de Souza Moreira F.M."/>
        </authorList>
    </citation>
    <scope>NUCLEOTIDE SEQUENCE [LARGE SCALE GENOMIC DNA]</scope>
    <source>
        <strain evidence="3 4">UFLA 03-164</strain>
    </source>
</reference>
<keyword evidence="4" id="KW-1185">Reference proteome</keyword>
<dbReference type="InterPro" id="IPR041168">
    <property type="entry name" value="LodA_N"/>
</dbReference>
<evidence type="ECO:0000259" key="2">
    <source>
        <dbReference type="Pfam" id="PF17990"/>
    </source>
</evidence>
<dbReference type="Pfam" id="PF17990">
    <property type="entry name" value="LodA_N"/>
    <property type="match status" value="1"/>
</dbReference>
<evidence type="ECO:0000313" key="3">
    <source>
        <dbReference type="EMBL" id="NEU98324.1"/>
    </source>
</evidence>
<organism evidence="3 4">
    <name type="scientific">Bradyrhizobium uaiense</name>
    <dbReference type="NCBI Taxonomy" id="2594946"/>
    <lineage>
        <taxon>Bacteria</taxon>
        <taxon>Pseudomonadati</taxon>
        <taxon>Pseudomonadota</taxon>
        <taxon>Alphaproteobacteria</taxon>
        <taxon>Hyphomicrobiales</taxon>
        <taxon>Nitrobacteraceae</taxon>
        <taxon>Bradyrhizobium</taxon>
    </lineage>
</organism>
<accession>A0A6P1BJH9</accession>
<dbReference type="Proteomes" id="UP000468531">
    <property type="component" value="Unassembled WGS sequence"/>
</dbReference>
<feature type="region of interest" description="Disordered" evidence="1">
    <location>
        <begin position="120"/>
        <end position="143"/>
    </location>
</feature>
<dbReference type="AlphaFoldDB" id="A0A6P1BJH9"/>
<dbReference type="EMBL" id="VKHP01000088">
    <property type="protein sequence ID" value="NEU98324.1"/>
    <property type="molecule type" value="Genomic_DNA"/>
</dbReference>
<dbReference type="RefSeq" id="WP_163156530.1">
    <property type="nucleotide sequence ID" value="NZ_VKHP01000088.1"/>
</dbReference>
<gene>
    <name evidence="3" type="ORF">FNJ47_21485</name>
</gene>
<protein>
    <recommendedName>
        <fullName evidence="2">L-Lysine epsilon oxidase N-terminal domain-containing protein</fullName>
    </recommendedName>
</protein>
<sequence>MARTTSAGYPFAKVHSCKIHPGIGIARVGNSTEGYYLAPESLEASKDAPTGGYKDASGRVKRQAARFKLYGYDKDGINLGELPLRPTENDRSAVEVEWGVHLVNKKGACYRVQDGLPRTPNAKLRNGNGASHHYPDTRDPNERSELIIDPNVRTIASSGKPASSRFDTGKFLGFEVNLGELQIDETGRLLVLGGLGHAASTIPDNPIGADPNSADYWANNDYWYDDVSDGPVTATVTLPDGRRIEVSDPRDAAWVVVGPPQFCAINRCARHLVRCDT</sequence>
<proteinExistence type="predicted"/>